<gene>
    <name evidence="2" type="ORF">LY56_00626</name>
</gene>
<feature type="repeat" description="TPR" evidence="1">
    <location>
        <begin position="149"/>
        <end position="182"/>
    </location>
</feature>
<dbReference type="PROSITE" id="PS50005">
    <property type="entry name" value="TPR"/>
    <property type="match status" value="1"/>
</dbReference>
<dbReference type="InterPro" id="IPR019734">
    <property type="entry name" value="TPR_rpt"/>
</dbReference>
<comment type="caution">
    <text evidence="2">The sequence shown here is derived from an EMBL/GenBank/DDBJ whole genome shotgun (WGS) entry which is preliminary data.</text>
</comment>
<keyword evidence="3" id="KW-1185">Reference proteome</keyword>
<evidence type="ECO:0000313" key="2">
    <source>
        <dbReference type="EMBL" id="PZX47329.1"/>
    </source>
</evidence>
<dbReference type="Gene3D" id="1.25.40.10">
    <property type="entry name" value="Tetratricopeptide repeat domain"/>
    <property type="match status" value="1"/>
</dbReference>
<dbReference type="SUPFAM" id="SSF48452">
    <property type="entry name" value="TPR-like"/>
    <property type="match status" value="1"/>
</dbReference>
<dbReference type="STRING" id="121821.GCA_001870675_02598"/>
<dbReference type="InterPro" id="IPR011990">
    <property type="entry name" value="TPR-like_helical_dom_sf"/>
</dbReference>
<dbReference type="EMBL" id="QKZQ01000002">
    <property type="protein sequence ID" value="PZX47329.1"/>
    <property type="molecule type" value="Genomic_DNA"/>
</dbReference>
<organism evidence="2 3">
    <name type="scientific">Roseinatronobacter thiooxidans</name>
    <dbReference type="NCBI Taxonomy" id="121821"/>
    <lineage>
        <taxon>Bacteria</taxon>
        <taxon>Pseudomonadati</taxon>
        <taxon>Pseudomonadota</taxon>
        <taxon>Alphaproteobacteria</taxon>
        <taxon>Rhodobacterales</taxon>
        <taxon>Paracoccaceae</taxon>
        <taxon>Roseinatronobacter</taxon>
    </lineage>
</organism>
<accession>A0A2W7QZR4</accession>
<dbReference type="RefSeq" id="WP_249030760.1">
    <property type="nucleotide sequence ID" value="NZ_QKZQ01000002.1"/>
</dbReference>
<evidence type="ECO:0000313" key="3">
    <source>
        <dbReference type="Proteomes" id="UP000249364"/>
    </source>
</evidence>
<sequence length="201" mass="22401">MDSRIKCATLPNMITRTAFLNPVVAAFAGFFMLAPAQASDLRLSDEVASLLEQLRDPDLEGWHRIERQLVRQWSRSGSASADLLLQRGRDALRRGDSAAAIEHFTALIDHAPDFAEGYHARATAWFMDGKVGRSIADLQETLSRNPHHFSALTGLGRIFEDLSEFDRAQKAYLAAEAIHPHRNDVKAALERLERRLGGITL</sequence>
<dbReference type="SMART" id="SM00028">
    <property type="entry name" value="TPR"/>
    <property type="match status" value="3"/>
</dbReference>
<dbReference type="Proteomes" id="UP000249364">
    <property type="component" value="Unassembled WGS sequence"/>
</dbReference>
<keyword evidence="1" id="KW-0802">TPR repeat</keyword>
<evidence type="ECO:0000256" key="1">
    <source>
        <dbReference type="PROSITE-ProRule" id="PRU00339"/>
    </source>
</evidence>
<protein>
    <submittedName>
        <fullName evidence="2">Tetratricopeptide repeat protein</fullName>
    </submittedName>
</protein>
<proteinExistence type="predicted"/>
<dbReference type="AlphaFoldDB" id="A0A2W7QZR4"/>
<dbReference type="Pfam" id="PF13432">
    <property type="entry name" value="TPR_16"/>
    <property type="match status" value="1"/>
</dbReference>
<name>A0A2W7QZR4_9RHOB</name>
<reference evidence="2 3" key="1">
    <citation type="submission" date="2018-06" db="EMBL/GenBank/DDBJ databases">
        <title>Genomic Encyclopedia of Archaeal and Bacterial Type Strains, Phase II (KMG-II): from individual species to whole genera.</title>
        <authorList>
            <person name="Goeker M."/>
        </authorList>
    </citation>
    <scope>NUCLEOTIDE SEQUENCE [LARGE SCALE GENOMIC DNA]</scope>
    <source>
        <strain evidence="2 3">DSM 13087</strain>
    </source>
</reference>